<sequence length="296" mass="33096">MTVILAYITVVLIWTTTPLAIVWSGETDWFFGVASRTAIAALLILPFLYWSKIQTFKYDFAALRIYFFASFPILGGMTLMYWAGQYLPSGWIAILFALTPVTTGIFAYFLLPNQSLTVRKAIAITLTLAGLFSIFLPNLETHLMGYQLLAIATAILSVCFHSLGSVLVKRCGTQLPALHVVIGALWLSVMGHLLIAPTTLFHWPELMPREIYAILYAASVGSVIGFLLYFYLIRHVDAMKVALIPVITPVFALLFGHYLNDEVLTLTTWLGTGLVLIGLVLFEWRFKTAKVLKEYK</sequence>
<dbReference type="PANTHER" id="PTHR32322">
    <property type="entry name" value="INNER MEMBRANE TRANSPORTER"/>
    <property type="match status" value="1"/>
</dbReference>
<feature type="transmembrane region" description="Helical" evidence="6">
    <location>
        <begin position="5"/>
        <end position="23"/>
    </location>
</feature>
<evidence type="ECO:0000313" key="9">
    <source>
        <dbReference type="Proteomes" id="UP001222275"/>
    </source>
</evidence>
<feature type="transmembrane region" description="Helical" evidence="6">
    <location>
        <begin position="62"/>
        <end position="84"/>
    </location>
</feature>
<feature type="transmembrane region" description="Helical" evidence="6">
    <location>
        <begin position="213"/>
        <end position="232"/>
    </location>
</feature>
<gene>
    <name evidence="8" type="ORF">NR989_05795</name>
</gene>
<feature type="transmembrane region" description="Helical" evidence="6">
    <location>
        <begin position="90"/>
        <end position="111"/>
    </location>
</feature>
<keyword evidence="4 6" id="KW-1133">Transmembrane helix</keyword>
<feature type="transmembrane region" description="Helical" evidence="6">
    <location>
        <begin position="180"/>
        <end position="201"/>
    </location>
</feature>
<evidence type="ECO:0000256" key="3">
    <source>
        <dbReference type="ARBA" id="ARBA00022692"/>
    </source>
</evidence>
<evidence type="ECO:0000256" key="2">
    <source>
        <dbReference type="ARBA" id="ARBA00007362"/>
    </source>
</evidence>
<dbReference type="InterPro" id="IPR050638">
    <property type="entry name" value="AA-Vitamin_Transporters"/>
</dbReference>
<evidence type="ECO:0000256" key="1">
    <source>
        <dbReference type="ARBA" id="ARBA00004141"/>
    </source>
</evidence>
<dbReference type="Proteomes" id="UP001222275">
    <property type="component" value="Chromosome"/>
</dbReference>
<dbReference type="PANTHER" id="PTHR32322:SF2">
    <property type="entry name" value="EAMA DOMAIN-CONTAINING PROTEIN"/>
    <property type="match status" value="1"/>
</dbReference>
<organism evidence="8 9">
    <name type="scientific">Thiomicrorhabdus lithotrophica</name>
    <dbReference type="NCBI Taxonomy" id="2949997"/>
    <lineage>
        <taxon>Bacteria</taxon>
        <taxon>Pseudomonadati</taxon>
        <taxon>Pseudomonadota</taxon>
        <taxon>Gammaproteobacteria</taxon>
        <taxon>Thiotrichales</taxon>
        <taxon>Piscirickettsiaceae</taxon>
        <taxon>Thiomicrorhabdus</taxon>
    </lineage>
</organism>
<dbReference type="RefSeq" id="WP_275593786.1">
    <property type="nucleotide sequence ID" value="NZ_CP102381.1"/>
</dbReference>
<feature type="transmembrane region" description="Helical" evidence="6">
    <location>
        <begin position="118"/>
        <end position="136"/>
    </location>
</feature>
<dbReference type="InterPro" id="IPR000620">
    <property type="entry name" value="EamA_dom"/>
</dbReference>
<keyword evidence="5 6" id="KW-0472">Membrane</keyword>
<proteinExistence type="inferred from homology"/>
<evidence type="ECO:0000256" key="4">
    <source>
        <dbReference type="ARBA" id="ARBA00022989"/>
    </source>
</evidence>
<evidence type="ECO:0000256" key="5">
    <source>
        <dbReference type="ARBA" id="ARBA00023136"/>
    </source>
</evidence>
<dbReference type="SUPFAM" id="SSF103481">
    <property type="entry name" value="Multidrug resistance efflux transporter EmrE"/>
    <property type="match status" value="2"/>
</dbReference>
<feature type="transmembrane region" description="Helical" evidence="6">
    <location>
        <begin position="266"/>
        <end position="286"/>
    </location>
</feature>
<feature type="transmembrane region" description="Helical" evidence="6">
    <location>
        <begin position="29"/>
        <end position="50"/>
    </location>
</feature>
<feature type="transmembrane region" description="Helical" evidence="6">
    <location>
        <begin position="148"/>
        <end position="168"/>
    </location>
</feature>
<protein>
    <submittedName>
        <fullName evidence="8">DMT family transporter</fullName>
    </submittedName>
</protein>
<name>A0ABY8C7J6_9GAMM</name>
<dbReference type="Pfam" id="PF00892">
    <property type="entry name" value="EamA"/>
    <property type="match status" value="2"/>
</dbReference>
<feature type="domain" description="EamA" evidence="7">
    <location>
        <begin position="149"/>
        <end position="282"/>
    </location>
</feature>
<dbReference type="EMBL" id="CP102381">
    <property type="protein sequence ID" value="WEJ61527.1"/>
    <property type="molecule type" value="Genomic_DNA"/>
</dbReference>
<dbReference type="InterPro" id="IPR037185">
    <property type="entry name" value="EmrE-like"/>
</dbReference>
<comment type="similarity">
    <text evidence="2">Belongs to the EamA transporter family.</text>
</comment>
<keyword evidence="3 6" id="KW-0812">Transmembrane</keyword>
<evidence type="ECO:0000313" key="8">
    <source>
        <dbReference type="EMBL" id="WEJ61527.1"/>
    </source>
</evidence>
<accession>A0ABY8C7J6</accession>
<feature type="transmembrane region" description="Helical" evidence="6">
    <location>
        <begin position="241"/>
        <end position="260"/>
    </location>
</feature>
<keyword evidence="9" id="KW-1185">Reference proteome</keyword>
<feature type="domain" description="EamA" evidence="7">
    <location>
        <begin position="3"/>
        <end position="135"/>
    </location>
</feature>
<evidence type="ECO:0000259" key="7">
    <source>
        <dbReference type="Pfam" id="PF00892"/>
    </source>
</evidence>
<evidence type="ECO:0000256" key="6">
    <source>
        <dbReference type="SAM" id="Phobius"/>
    </source>
</evidence>
<reference evidence="8 9" key="1">
    <citation type="submission" date="2022-06" db="EMBL/GenBank/DDBJ databases">
        <title>Thiomicrohabdus sp. nov, an obligately chemolithoautotrophic, sulfur-oxidizing bacterium isolated from beach of Guanyin Mountain. Amoy.</title>
        <authorList>
            <person name="Zhu H."/>
        </authorList>
    </citation>
    <scope>NUCLEOTIDE SEQUENCE [LARGE SCALE GENOMIC DNA]</scope>
    <source>
        <strain evidence="8 9">XGS-01</strain>
    </source>
</reference>
<comment type="subcellular location">
    <subcellularLocation>
        <location evidence="1">Membrane</location>
        <topology evidence="1">Multi-pass membrane protein</topology>
    </subcellularLocation>
</comment>